<evidence type="ECO:0000256" key="2">
    <source>
        <dbReference type="SAM" id="SignalP"/>
    </source>
</evidence>
<dbReference type="SUPFAM" id="SSF53649">
    <property type="entry name" value="Alkaline phosphatase-like"/>
    <property type="match status" value="1"/>
</dbReference>
<feature type="compositionally biased region" description="Low complexity" evidence="1">
    <location>
        <begin position="162"/>
        <end position="204"/>
    </location>
</feature>
<dbReference type="EMBL" id="CP018477">
    <property type="protein sequence ID" value="ASV75786.1"/>
    <property type="molecule type" value="Genomic_DNA"/>
</dbReference>
<dbReference type="Proteomes" id="UP000215086">
    <property type="component" value="Chromosome"/>
</dbReference>
<feature type="compositionally biased region" description="Low complexity" evidence="1">
    <location>
        <begin position="411"/>
        <end position="421"/>
    </location>
</feature>
<feature type="signal peptide" evidence="2">
    <location>
        <begin position="1"/>
        <end position="25"/>
    </location>
</feature>
<dbReference type="Gene3D" id="3.40.720.10">
    <property type="entry name" value="Alkaline Phosphatase, subunit A"/>
    <property type="match status" value="1"/>
</dbReference>
<dbReference type="InterPro" id="IPR002591">
    <property type="entry name" value="Phosphodiest/P_Trfase"/>
</dbReference>
<organism evidence="3 4">
    <name type="scientific">Thermogutta terrifontis</name>
    <dbReference type="NCBI Taxonomy" id="1331910"/>
    <lineage>
        <taxon>Bacteria</taxon>
        <taxon>Pseudomonadati</taxon>
        <taxon>Planctomycetota</taxon>
        <taxon>Planctomycetia</taxon>
        <taxon>Pirellulales</taxon>
        <taxon>Thermoguttaceae</taxon>
        <taxon>Thermogutta</taxon>
    </lineage>
</organism>
<feature type="region of interest" description="Disordered" evidence="1">
    <location>
        <begin position="369"/>
        <end position="421"/>
    </location>
</feature>
<dbReference type="RefSeq" id="WP_157732067.1">
    <property type="nucleotide sequence ID" value="NZ_CP018477.1"/>
</dbReference>
<proteinExistence type="predicted"/>
<dbReference type="EC" id="3.1.3.1" evidence="3"/>
<dbReference type="Pfam" id="PF01663">
    <property type="entry name" value="Phosphodiest"/>
    <property type="match status" value="1"/>
</dbReference>
<reference evidence="3 4" key="1">
    <citation type="journal article" name="Front. Microbiol.">
        <title>Sugar Metabolism of the First Thermophilic Planctomycete Thermogutta terrifontis: Comparative Genomic and Transcriptomic Approaches.</title>
        <authorList>
            <person name="Elcheninov A.G."/>
            <person name="Menzel P."/>
            <person name="Gudbergsdottir S.R."/>
            <person name="Slesarev A.I."/>
            <person name="Kadnikov V.V."/>
            <person name="Krogh A."/>
            <person name="Bonch-Osmolovskaya E.A."/>
            <person name="Peng X."/>
            <person name="Kublanov I.V."/>
        </authorList>
    </citation>
    <scope>NUCLEOTIDE SEQUENCE [LARGE SCALE GENOMIC DNA]</scope>
    <source>
        <strain evidence="3 4">R1</strain>
    </source>
</reference>
<dbReference type="AlphaFoldDB" id="A0A286RIM0"/>
<keyword evidence="4" id="KW-1185">Reference proteome</keyword>
<gene>
    <name evidence="3" type="ORF">THTE_3184</name>
</gene>
<dbReference type="PANTHER" id="PTHR10151:SF120">
    <property type="entry name" value="BIS(5'-ADENOSYL)-TRIPHOSPHATASE"/>
    <property type="match status" value="1"/>
</dbReference>
<name>A0A286RIM0_9BACT</name>
<keyword evidence="2" id="KW-0732">Signal</keyword>
<feature type="chain" id="PRO_5012967821" evidence="2">
    <location>
        <begin position="26"/>
        <end position="421"/>
    </location>
</feature>
<sequence length="421" mass="46499">MKRLVRPLVLLALALMLLSGRPVFAEEAGKAAKPQNIILIGWDGAQRAHVMECLQRGELPNLQKLAKEGALVNIDVVTGATDTKAGWTQILTGYNPEVTGVYSNGRYRDVPKGLSVFERLKEHFGPDFVCVAVIGKREHCGEIREPFKRQLTDEEAAKIQAERQAQAKQQGQARQQQRAQGNQAAQRRAQQKAGQPAQPGAGRQVLGRIVEENGVKYLVFEGSPYYTMHKACDVWEYGLMEDEKVGSRAIELLEKYRDKPFFFFVHFASVDHQGHRFGENSKEYNDALISNDAWLGKIVEKLKELGLYDKTLIYVTADHGFNEGGTGHSYAPYVFLATNDPLVKRDGMRQDIAPTILARFGVDLSKLQPPLDGEPLTQPATKPVLKAPETPPAKPQAAAAQGRAGQRRARQGQAAPATQAP</sequence>
<dbReference type="GO" id="GO:0004035">
    <property type="term" value="F:alkaline phosphatase activity"/>
    <property type="evidence" value="ECO:0007669"/>
    <property type="project" value="UniProtKB-EC"/>
</dbReference>
<feature type="region of interest" description="Disordered" evidence="1">
    <location>
        <begin position="159"/>
        <end position="204"/>
    </location>
</feature>
<feature type="compositionally biased region" description="Low complexity" evidence="1">
    <location>
        <begin position="395"/>
        <end position="404"/>
    </location>
</feature>
<dbReference type="InterPro" id="IPR017850">
    <property type="entry name" value="Alkaline_phosphatase_core_sf"/>
</dbReference>
<keyword evidence="3" id="KW-0378">Hydrolase</keyword>
<protein>
    <submittedName>
        <fullName evidence="3">Alkaline phosphatase</fullName>
        <ecNumber evidence="3">3.1.3.1</ecNumber>
    </submittedName>
</protein>
<dbReference type="KEGG" id="ttf:THTE_3184"/>
<dbReference type="PANTHER" id="PTHR10151">
    <property type="entry name" value="ECTONUCLEOTIDE PYROPHOSPHATASE/PHOSPHODIESTERASE"/>
    <property type="match status" value="1"/>
</dbReference>
<dbReference type="OrthoDB" id="9791578at2"/>
<accession>A0A286RIM0</accession>
<evidence type="ECO:0000256" key="1">
    <source>
        <dbReference type="SAM" id="MobiDB-lite"/>
    </source>
</evidence>
<evidence type="ECO:0000313" key="3">
    <source>
        <dbReference type="EMBL" id="ASV75786.1"/>
    </source>
</evidence>
<evidence type="ECO:0000313" key="4">
    <source>
        <dbReference type="Proteomes" id="UP000215086"/>
    </source>
</evidence>